<feature type="compositionally biased region" description="Low complexity" evidence="2">
    <location>
        <begin position="197"/>
        <end position="219"/>
    </location>
</feature>
<feature type="region of interest" description="Disordered" evidence="2">
    <location>
        <begin position="31"/>
        <end position="76"/>
    </location>
</feature>
<dbReference type="Pfam" id="PF00170">
    <property type="entry name" value="bZIP_1"/>
    <property type="match status" value="1"/>
</dbReference>
<dbReference type="SUPFAM" id="SSF57959">
    <property type="entry name" value="Leucine zipper domain"/>
    <property type="match status" value="1"/>
</dbReference>
<dbReference type="PANTHER" id="PTHR37616">
    <property type="entry name" value="BZIP TRANSCRIPTION FACTOR 60-LIKE"/>
    <property type="match status" value="1"/>
</dbReference>
<name>A0A6A6BJK9_9PEZI</name>
<organism evidence="4 5">
    <name type="scientific">Aplosporella prunicola CBS 121167</name>
    <dbReference type="NCBI Taxonomy" id="1176127"/>
    <lineage>
        <taxon>Eukaryota</taxon>
        <taxon>Fungi</taxon>
        <taxon>Dikarya</taxon>
        <taxon>Ascomycota</taxon>
        <taxon>Pezizomycotina</taxon>
        <taxon>Dothideomycetes</taxon>
        <taxon>Dothideomycetes incertae sedis</taxon>
        <taxon>Botryosphaeriales</taxon>
        <taxon>Aplosporellaceae</taxon>
        <taxon>Aplosporella</taxon>
    </lineage>
</organism>
<feature type="compositionally biased region" description="Low complexity" evidence="2">
    <location>
        <begin position="33"/>
        <end position="42"/>
    </location>
</feature>
<dbReference type="RefSeq" id="XP_033399176.1">
    <property type="nucleotide sequence ID" value="XM_033541996.1"/>
</dbReference>
<dbReference type="AlphaFoldDB" id="A0A6A6BJK9"/>
<dbReference type="PROSITE" id="PS50217">
    <property type="entry name" value="BZIP"/>
    <property type="match status" value="1"/>
</dbReference>
<dbReference type="EMBL" id="ML995482">
    <property type="protein sequence ID" value="KAF2143464.1"/>
    <property type="molecule type" value="Genomic_DNA"/>
</dbReference>
<dbReference type="OrthoDB" id="5571888at2759"/>
<dbReference type="GeneID" id="54299493"/>
<proteinExistence type="predicted"/>
<dbReference type="Gene3D" id="1.20.5.170">
    <property type="match status" value="1"/>
</dbReference>
<dbReference type="GO" id="GO:0003700">
    <property type="term" value="F:DNA-binding transcription factor activity"/>
    <property type="evidence" value="ECO:0007669"/>
    <property type="project" value="InterPro"/>
</dbReference>
<feature type="compositionally biased region" description="Polar residues" evidence="2">
    <location>
        <begin position="43"/>
        <end position="60"/>
    </location>
</feature>
<sequence>MSTTVAQPMGYQPFTNQCFDPDMDSLVDFNAIQSPQPSSSSSHMPGSTVTSTMSSPTNTMLPLDQSEDHQTPAKPSHEYDLFKQQTGLPSGSVPGLGMPGVNQSVYNGHHQQMFSNSGLGFDEYSMGMGSMDVEMSSNNGLPAFFFSPSESHSDDYVDPSAISHEEPQQAVRFFPGMHQQQAALAAKAQAQAQQQRQQQIIQQQQRERAAQQSSAQPQRKSVSHHVADARTEEIIGRVVNQIRQNSTLQSQPDMQASNVLPHIIKMKKDEEDMDEDERLLASEEGKKLSSKERRQLRNKVSARAFRSRRKEYIGQLEGEVAAKSNEANDLRLQNRALMEENARSRAFIERLLRHQAFGPFLDELSRDPALTEPVKLPTPAPAPRQESFSSAPSMMEDNSQMGMSTIPEQPVDMSMLSISNNGYFPNTGFNFNQPQVFAVFEVPQGPADLFNTDVLSGKATSEYVEEEPVEEIKHDYPVLERPIVEETVEAEAEDVDDGNPDFALYVNTPAPSAARASFDNIASEKAAHFELVTVEESEEQLQQRLDRMCKKMDVVFERMQAATSYLDL</sequence>
<dbReference type="Proteomes" id="UP000799438">
    <property type="component" value="Unassembled WGS sequence"/>
</dbReference>
<feature type="region of interest" description="Disordered" evidence="2">
    <location>
        <begin position="371"/>
        <end position="398"/>
    </location>
</feature>
<feature type="compositionally biased region" description="Basic and acidic residues" evidence="2">
    <location>
        <begin position="66"/>
        <end position="76"/>
    </location>
</feature>
<dbReference type="InterPro" id="IPR004827">
    <property type="entry name" value="bZIP"/>
</dbReference>
<dbReference type="FunFam" id="1.20.5.170:FF:000031">
    <property type="entry name" value="BZIP transcription factor (MeaB)"/>
    <property type="match status" value="1"/>
</dbReference>
<evidence type="ECO:0000259" key="3">
    <source>
        <dbReference type="PROSITE" id="PS50217"/>
    </source>
</evidence>
<dbReference type="PANTHER" id="PTHR37616:SF2">
    <property type="entry name" value="BZIP DOMAIN-CONTAINING PROTEIN"/>
    <property type="match status" value="1"/>
</dbReference>
<keyword evidence="5" id="KW-1185">Reference proteome</keyword>
<reference evidence="4" key="1">
    <citation type="journal article" date="2020" name="Stud. Mycol.">
        <title>101 Dothideomycetes genomes: a test case for predicting lifestyles and emergence of pathogens.</title>
        <authorList>
            <person name="Haridas S."/>
            <person name="Albert R."/>
            <person name="Binder M."/>
            <person name="Bloem J."/>
            <person name="Labutti K."/>
            <person name="Salamov A."/>
            <person name="Andreopoulos B."/>
            <person name="Baker S."/>
            <person name="Barry K."/>
            <person name="Bills G."/>
            <person name="Bluhm B."/>
            <person name="Cannon C."/>
            <person name="Castanera R."/>
            <person name="Culley D."/>
            <person name="Daum C."/>
            <person name="Ezra D."/>
            <person name="Gonzalez J."/>
            <person name="Henrissat B."/>
            <person name="Kuo A."/>
            <person name="Liang C."/>
            <person name="Lipzen A."/>
            <person name="Lutzoni F."/>
            <person name="Magnuson J."/>
            <person name="Mondo S."/>
            <person name="Nolan M."/>
            <person name="Ohm R."/>
            <person name="Pangilinan J."/>
            <person name="Park H.-J."/>
            <person name="Ramirez L."/>
            <person name="Alfaro M."/>
            <person name="Sun H."/>
            <person name="Tritt A."/>
            <person name="Yoshinaga Y."/>
            <person name="Zwiers L.-H."/>
            <person name="Turgeon B."/>
            <person name="Goodwin S."/>
            <person name="Spatafora J."/>
            <person name="Crous P."/>
            <person name="Grigoriev I."/>
        </authorList>
    </citation>
    <scope>NUCLEOTIDE SEQUENCE</scope>
    <source>
        <strain evidence="4">CBS 121167</strain>
    </source>
</reference>
<protein>
    <recommendedName>
        <fullName evidence="3">BZIP domain-containing protein</fullName>
    </recommendedName>
</protein>
<dbReference type="InterPro" id="IPR046347">
    <property type="entry name" value="bZIP_sf"/>
</dbReference>
<dbReference type="CDD" id="cd14810">
    <property type="entry name" value="bZIP_u1"/>
    <property type="match status" value="1"/>
</dbReference>
<evidence type="ECO:0000256" key="2">
    <source>
        <dbReference type="SAM" id="MobiDB-lite"/>
    </source>
</evidence>
<evidence type="ECO:0000313" key="5">
    <source>
        <dbReference type="Proteomes" id="UP000799438"/>
    </source>
</evidence>
<gene>
    <name evidence="4" type="ORF">K452DRAFT_297197</name>
</gene>
<evidence type="ECO:0000256" key="1">
    <source>
        <dbReference type="SAM" id="Coils"/>
    </source>
</evidence>
<feature type="domain" description="BZIP" evidence="3">
    <location>
        <begin position="288"/>
        <end position="351"/>
    </location>
</feature>
<evidence type="ECO:0000313" key="4">
    <source>
        <dbReference type="EMBL" id="KAF2143464.1"/>
    </source>
</evidence>
<feature type="region of interest" description="Disordered" evidence="2">
    <location>
        <begin position="197"/>
        <end position="227"/>
    </location>
</feature>
<feature type="coiled-coil region" evidence="1">
    <location>
        <begin position="313"/>
        <end position="340"/>
    </location>
</feature>
<feature type="compositionally biased region" description="Polar residues" evidence="2">
    <location>
        <begin position="386"/>
        <end position="398"/>
    </location>
</feature>
<keyword evidence="1" id="KW-0175">Coiled coil</keyword>
<accession>A0A6A6BJK9</accession>
<dbReference type="SMART" id="SM00338">
    <property type="entry name" value="BRLZ"/>
    <property type="match status" value="1"/>
</dbReference>